<dbReference type="GO" id="GO:0016757">
    <property type="term" value="F:glycosyltransferase activity"/>
    <property type="evidence" value="ECO:0007669"/>
    <property type="project" value="UniProtKB-KW"/>
</dbReference>
<proteinExistence type="predicted"/>
<feature type="transmembrane region" description="Helical" evidence="1">
    <location>
        <begin position="498"/>
        <end position="516"/>
    </location>
</feature>
<keyword evidence="2" id="KW-0808">Transferase</keyword>
<feature type="transmembrane region" description="Helical" evidence="1">
    <location>
        <begin position="589"/>
        <end position="609"/>
    </location>
</feature>
<protein>
    <submittedName>
        <fullName evidence="2">Glycosyltransferase</fullName>
        <ecNumber evidence="2">2.4.-.-</ecNumber>
    </submittedName>
</protein>
<evidence type="ECO:0000256" key="1">
    <source>
        <dbReference type="SAM" id="Phobius"/>
    </source>
</evidence>
<sequence length="1024" mass="108046">MQPPRPSVTAIVVSHDGARWLKETLEGVLRQTRPLDRVVGVDNGSRDGSVKMLTEAFGPNSVLTMPRSTGFGGAVAAVLERLPRTGGEEWIWLLHDDCAPDRHALEALLWAAAGDKKATILGPKLRDWLDRRTLLEVGVTVDRSGRRDTGLEPREYDQGQHDGVHEVLAVSTAGMLIRRDVWESLGGLDLALPLFRDDLDLCWRATAAGHRVLCVTDAVAWHAEAATRRRRRMAVSDVHPRRLDRHNAMFVIMANLPFRQMQWSIVRNLFLSLFRTLLLLLAKQPANALDEVVAFASVLGGPRRLLKARKARKQDRKQGYPKVKKLFTPSGMAFRRLTDMVQGYLSGAGPIDSAGRHHAVISEPAGEDDGEELLTDAGLMQRVFSNPGVLLCLGLVAVTAVAERSLLYGGLLGGGALVPVVGGASDLWQFYTSGYHGAGLGSDGWAPPYAAVLAALSALFLGKTWLAVSVLLLGCVPLAGLSAYVATRSMISHPLARVWLAASYALLPVATGAVAAGRLGTAVVFVLLPAYAAFAARVITGERRSARRAAWALGLLLAVGTAFAPLVYVLVAVLGGLAAVSFGGVRRGVGVSLGIAMAVPIVLLFPWLAQIAADPGRILLEAGLHRAGLVDLRLPPQSLLLLSPGGPGVPPVWATGGLIAAALAALLFRRHQMVVVVGWGVTVFGVLVAIVAARVPVEGVPAWPGVPLAFAATGLIVAAALTGHRVIELHRAGGLRRAVAALMVLVACTSPVLVAGLWVKDGVSGPLRRGVPSVVTDFVAAASTRDESTVVLRSGADGLLSFTLLRGRTPLIGETELPVPDAARRRLSDIVAGVISGRGGDDAVALASYGVRFVAVPGPVAPEVRRSLDSDPALARMNLSPDGGLWRMVQPLGRAYLLEEDGRRTPVQYAGTAGGGLTVTVPAGPVKRTLVLAEPAGGWTATAGGSSLAVRTVDGWAQGFDAPAAGGRVTVEHGAFWHEVWLWAQLALVALVSILALPGARGSEAVEEYVEAAVEREPQEVLVR</sequence>
<accession>A0ABV9CFX3</accession>
<reference evidence="3" key="1">
    <citation type="journal article" date="2019" name="Int. J. Syst. Evol. Microbiol.">
        <title>The Global Catalogue of Microorganisms (GCM) 10K type strain sequencing project: providing services to taxonomists for standard genome sequencing and annotation.</title>
        <authorList>
            <consortium name="The Broad Institute Genomics Platform"/>
            <consortium name="The Broad Institute Genome Sequencing Center for Infectious Disease"/>
            <person name="Wu L."/>
            <person name="Ma J."/>
        </authorList>
    </citation>
    <scope>NUCLEOTIDE SEQUENCE [LARGE SCALE GENOMIC DNA]</scope>
    <source>
        <strain evidence="3">CGMCC 4.7132</strain>
    </source>
</reference>
<dbReference type="Pfam" id="PF13641">
    <property type="entry name" value="Glyco_tranf_2_3"/>
    <property type="match status" value="1"/>
</dbReference>
<feature type="transmembrane region" description="Helical" evidence="1">
    <location>
        <begin position="673"/>
        <end position="693"/>
    </location>
</feature>
<dbReference type="EC" id="2.4.-.-" evidence="2"/>
<dbReference type="EMBL" id="JBHSFP010000006">
    <property type="protein sequence ID" value="MFC4531585.1"/>
    <property type="molecule type" value="Genomic_DNA"/>
</dbReference>
<feature type="transmembrane region" description="Helical" evidence="1">
    <location>
        <begin position="465"/>
        <end position="486"/>
    </location>
</feature>
<keyword evidence="1" id="KW-1133">Transmembrane helix</keyword>
<dbReference type="RefSeq" id="WP_380840218.1">
    <property type="nucleotide sequence ID" value="NZ_JBHSFP010000006.1"/>
</dbReference>
<feature type="transmembrane region" description="Helical" evidence="1">
    <location>
        <begin position="739"/>
        <end position="759"/>
    </location>
</feature>
<dbReference type="PANTHER" id="PTHR43685">
    <property type="entry name" value="GLYCOSYLTRANSFERASE"/>
    <property type="match status" value="1"/>
</dbReference>
<organism evidence="2 3">
    <name type="scientific">Sphaerisporangium dianthi</name>
    <dbReference type="NCBI Taxonomy" id="1436120"/>
    <lineage>
        <taxon>Bacteria</taxon>
        <taxon>Bacillati</taxon>
        <taxon>Actinomycetota</taxon>
        <taxon>Actinomycetes</taxon>
        <taxon>Streptosporangiales</taxon>
        <taxon>Streptosporangiaceae</taxon>
        <taxon>Sphaerisporangium</taxon>
    </lineage>
</organism>
<dbReference type="PANTHER" id="PTHR43685:SF3">
    <property type="entry name" value="SLR2126 PROTEIN"/>
    <property type="match status" value="1"/>
</dbReference>
<dbReference type="InterPro" id="IPR029044">
    <property type="entry name" value="Nucleotide-diphossugar_trans"/>
</dbReference>
<dbReference type="Gene3D" id="3.90.550.10">
    <property type="entry name" value="Spore Coat Polysaccharide Biosynthesis Protein SpsA, Chain A"/>
    <property type="match status" value="1"/>
</dbReference>
<keyword evidence="1" id="KW-0812">Transmembrane</keyword>
<keyword evidence="2" id="KW-0328">Glycosyltransferase</keyword>
<dbReference type="SUPFAM" id="SSF53448">
    <property type="entry name" value="Nucleotide-diphospho-sugar transferases"/>
    <property type="match status" value="1"/>
</dbReference>
<comment type="caution">
    <text evidence="2">The sequence shown here is derived from an EMBL/GenBank/DDBJ whole genome shotgun (WGS) entry which is preliminary data.</text>
</comment>
<feature type="transmembrane region" description="Helical" evidence="1">
    <location>
        <begin position="522"/>
        <end position="539"/>
    </location>
</feature>
<keyword evidence="1" id="KW-0472">Membrane</keyword>
<feature type="transmembrane region" description="Helical" evidence="1">
    <location>
        <begin position="551"/>
        <end position="577"/>
    </location>
</feature>
<feature type="transmembrane region" description="Helical" evidence="1">
    <location>
        <begin position="705"/>
        <end position="727"/>
    </location>
</feature>
<dbReference type="Proteomes" id="UP001596004">
    <property type="component" value="Unassembled WGS sequence"/>
</dbReference>
<evidence type="ECO:0000313" key="2">
    <source>
        <dbReference type="EMBL" id="MFC4531585.1"/>
    </source>
</evidence>
<gene>
    <name evidence="2" type="ORF">ACFO60_12480</name>
</gene>
<feature type="transmembrane region" description="Helical" evidence="1">
    <location>
        <begin position="383"/>
        <end position="402"/>
    </location>
</feature>
<dbReference type="InterPro" id="IPR050834">
    <property type="entry name" value="Glycosyltransf_2"/>
</dbReference>
<evidence type="ECO:0000313" key="3">
    <source>
        <dbReference type="Proteomes" id="UP001596004"/>
    </source>
</evidence>
<keyword evidence="3" id="KW-1185">Reference proteome</keyword>
<name>A0ABV9CFX3_9ACTN</name>